<feature type="transmembrane region" description="Helical" evidence="1">
    <location>
        <begin position="42"/>
        <end position="68"/>
    </location>
</feature>
<name>A0ABU6CIA1_9ACTN</name>
<proteinExistence type="predicted"/>
<evidence type="ECO:0000313" key="2">
    <source>
        <dbReference type="EMBL" id="MEB3964450.1"/>
    </source>
</evidence>
<keyword evidence="3" id="KW-1185">Reference proteome</keyword>
<keyword evidence="1" id="KW-1133">Transmembrane helix</keyword>
<organism evidence="2 3">
    <name type="scientific">Streptomyces kunmingensis</name>
    <dbReference type="NCBI Taxonomy" id="68225"/>
    <lineage>
        <taxon>Bacteria</taxon>
        <taxon>Bacillati</taxon>
        <taxon>Actinomycetota</taxon>
        <taxon>Actinomycetes</taxon>
        <taxon>Kitasatosporales</taxon>
        <taxon>Streptomycetaceae</taxon>
        <taxon>Streptomyces</taxon>
    </lineage>
</organism>
<evidence type="ECO:0000256" key="1">
    <source>
        <dbReference type="SAM" id="Phobius"/>
    </source>
</evidence>
<comment type="caution">
    <text evidence="2">The sequence shown here is derived from an EMBL/GenBank/DDBJ whole genome shotgun (WGS) entry which is preliminary data.</text>
</comment>
<reference evidence="2 3" key="1">
    <citation type="submission" date="2022-10" db="EMBL/GenBank/DDBJ databases">
        <authorList>
            <person name="Xie J."/>
            <person name="Shen N."/>
        </authorList>
    </citation>
    <scope>NUCLEOTIDE SEQUENCE [LARGE SCALE GENOMIC DNA]</scope>
    <source>
        <strain evidence="2 3">DSM 41681</strain>
    </source>
</reference>
<keyword evidence="1" id="KW-0812">Transmembrane</keyword>
<dbReference type="RefSeq" id="WP_324772174.1">
    <property type="nucleotide sequence ID" value="NZ_BAAATS010000028.1"/>
</dbReference>
<dbReference type="EMBL" id="JAOZYB010000311">
    <property type="protein sequence ID" value="MEB3964450.1"/>
    <property type="molecule type" value="Genomic_DNA"/>
</dbReference>
<protein>
    <submittedName>
        <fullName evidence="2">Uncharacterized protein</fullName>
    </submittedName>
</protein>
<gene>
    <name evidence="2" type="ORF">OKJ48_30095</name>
</gene>
<sequence>MWFFLAVQAVFLLWIVLGARSGGPSDCGTLDAQTCNDAANAGTAVGVGLIIVLWTVVDIILGITYAVVRLARR</sequence>
<evidence type="ECO:0000313" key="3">
    <source>
        <dbReference type="Proteomes" id="UP001352223"/>
    </source>
</evidence>
<keyword evidence="1" id="KW-0472">Membrane</keyword>
<dbReference type="Proteomes" id="UP001352223">
    <property type="component" value="Unassembled WGS sequence"/>
</dbReference>
<accession>A0ABU6CIA1</accession>